<accession>A0AAV1YZC0</accession>
<comment type="caution">
    <text evidence="2">The sequence shown here is derived from an EMBL/GenBank/DDBJ whole genome shotgun (WGS) entry which is preliminary data.</text>
</comment>
<dbReference type="AlphaFoldDB" id="A0AAV1YZC0"/>
<dbReference type="Proteomes" id="UP001497382">
    <property type="component" value="Unassembled WGS sequence"/>
</dbReference>
<proteinExistence type="predicted"/>
<evidence type="ECO:0000313" key="2">
    <source>
        <dbReference type="EMBL" id="CAL1264593.1"/>
    </source>
</evidence>
<keyword evidence="1" id="KW-1133">Transmembrane helix</keyword>
<sequence>MLDCVVSREFCHQVGGMFCIFTSGSTGWLKPMAWRRKMKTGGEGLNRRSIAVAVADLSSRLPRKIIGFK</sequence>
<keyword evidence="3" id="KW-1185">Reference proteome</keyword>
<dbReference type="EMBL" id="CAXIEN010000014">
    <property type="protein sequence ID" value="CAL1264593.1"/>
    <property type="molecule type" value="Genomic_DNA"/>
</dbReference>
<gene>
    <name evidence="2" type="ORF">LARSCL_LOCUS2082</name>
</gene>
<feature type="transmembrane region" description="Helical" evidence="1">
    <location>
        <begin position="12"/>
        <end position="29"/>
    </location>
</feature>
<organism evidence="2 3">
    <name type="scientific">Larinioides sclopetarius</name>
    <dbReference type="NCBI Taxonomy" id="280406"/>
    <lineage>
        <taxon>Eukaryota</taxon>
        <taxon>Metazoa</taxon>
        <taxon>Ecdysozoa</taxon>
        <taxon>Arthropoda</taxon>
        <taxon>Chelicerata</taxon>
        <taxon>Arachnida</taxon>
        <taxon>Araneae</taxon>
        <taxon>Araneomorphae</taxon>
        <taxon>Entelegynae</taxon>
        <taxon>Araneoidea</taxon>
        <taxon>Araneidae</taxon>
        <taxon>Larinioides</taxon>
    </lineage>
</organism>
<evidence type="ECO:0000313" key="3">
    <source>
        <dbReference type="Proteomes" id="UP001497382"/>
    </source>
</evidence>
<keyword evidence="1" id="KW-0812">Transmembrane</keyword>
<reference evidence="2 3" key="1">
    <citation type="submission" date="2024-04" db="EMBL/GenBank/DDBJ databases">
        <authorList>
            <person name="Rising A."/>
            <person name="Reimegard J."/>
            <person name="Sonavane S."/>
            <person name="Akerstrom W."/>
            <person name="Nylinder S."/>
            <person name="Hedman E."/>
            <person name="Kallberg Y."/>
        </authorList>
    </citation>
    <scope>NUCLEOTIDE SEQUENCE [LARGE SCALE GENOMIC DNA]</scope>
</reference>
<name>A0AAV1YZC0_9ARAC</name>
<evidence type="ECO:0000256" key="1">
    <source>
        <dbReference type="SAM" id="Phobius"/>
    </source>
</evidence>
<protein>
    <submittedName>
        <fullName evidence="2">Uncharacterized protein</fullName>
    </submittedName>
</protein>
<keyword evidence="1" id="KW-0472">Membrane</keyword>